<evidence type="ECO:0000256" key="2">
    <source>
        <dbReference type="ARBA" id="ARBA00022898"/>
    </source>
</evidence>
<keyword evidence="4" id="KW-0032">Aminotransferase</keyword>
<dbReference type="Gene3D" id="3.40.640.10">
    <property type="entry name" value="Type I PLP-dependent aspartate aminotransferase-like (Major domain)"/>
    <property type="match status" value="1"/>
</dbReference>
<reference evidence="4" key="1">
    <citation type="submission" date="2022-03" db="EMBL/GenBank/DDBJ databases">
        <title>Cryobacterium sp. nov. strain ZS14-85, isolated from Antarctic soil.</title>
        <authorList>
            <person name="Li J."/>
            <person name="Niu G."/>
        </authorList>
    </citation>
    <scope>NUCLEOTIDE SEQUENCE</scope>
    <source>
        <strain evidence="4">ZS14-85</strain>
    </source>
</reference>
<protein>
    <submittedName>
        <fullName evidence="4">Aminotransferase</fullName>
    </submittedName>
</protein>
<dbReference type="RefSeq" id="WP_243012076.1">
    <property type="nucleotide sequence ID" value="NZ_JALGAR010000002.1"/>
</dbReference>
<evidence type="ECO:0000313" key="5">
    <source>
        <dbReference type="Proteomes" id="UP001165341"/>
    </source>
</evidence>
<dbReference type="InterPro" id="IPR015424">
    <property type="entry name" value="PyrdxlP-dep_Trfase"/>
</dbReference>
<dbReference type="Pfam" id="PF00202">
    <property type="entry name" value="Aminotran_3"/>
    <property type="match status" value="1"/>
</dbReference>
<feature type="domain" description="Aminoglycoside phosphotransferase" evidence="3">
    <location>
        <begin position="37"/>
        <end position="257"/>
    </location>
</feature>
<dbReference type="Proteomes" id="UP001165341">
    <property type="component" value="Unassembled WGS sequence"/>
</dbReference>
<dbReference type="EMBL" id="JALGAR010000002">
    <property type="protein sequence ID" value="MCI4658331.1"/>
    <property type="molecule type" value="Genomic_DNA"/>
</dbReference>
<dbReference type="Pfam" id="PF01636">
    <property type="entry name" value="APH"/>
    <property type="match status" value="1"/>
</dbReference>
<keyword evidence="5" id="KW-1185">Reference proteome</keyword>
<keyword evidence="2" id="KW-0663">Pyridoxal phosphate</keyword>
<dbReference type="InterPro" id="IPR011009">
    <property type="entry name" value="Kinase-like_dom_sf"/>
</dbReference>
<dbReference type="Gene3D" id="3.90.1150.10">
    <property type="entry name" value="Aspartate Aminotransferase, domain 1"/>
    <property type="match status" value="1"/>
</dbReference>
<accession>A0AA41QV60</accession>
<dbReference type="SUPFAM" id="SSF53383">
    <property type="entry name" value="PLP-dependent transferases"/>
    <property type="match status" value="1"/>
</dbReference>
<dbReference type="GO" id="GO:0030170">
    <property type="term" value="F:pyridoxal phosphate binding"/>
    <property type="evidence" value="ECO:0007669"/>
    <property type="project" value="InterPro"/>
</dbReference>
<comment type="caution">
    <text evidence="4">The sequence shown here is derived from an EMBL/GenBank/DDBJ whole genome shotgun (WGS) entry which is preliminary data.</text>
</comment>
<keyword evidence="4" id="KW-0808">Transferase</keyword>
<proteinExistence type="inferred from homology"/>
<evidence type="ECO:0000256" key="1">
    <source>
        <dbReference type="ARBA" id="ARBA00008954"/>
    </source>
</evidence>
<dbReference type="InterPro" id="IPR015422">
    <property type="entry name" value="PyrdxlP-dep_Trfase_small"/>
</dbReference>
<dbReference type="CDD" id="cd00610">
    <property type="entry name" value="OAT_like"/>
    <property type="match status" value="1"/>
</dbReference>
<name>A0AA41QV60_9MICO</name>
<dbReference type="SUPFAM" id="SSF56112">
    <property type="entry name" value="Protein kinase-like (PK-like)"/>
    <property type="match status" value="1"/>
</dbReference>
<evidence type="ECO:0000259" key="3">
    <source>
        <dbReference type="Pfam" id="PF01636"/>
    </source>
</evidence>
<organism evidence="4 5">
    <name type="scientific">Cryobacterium zhongshanensis</name>
    <dbReference type="NCBI Taxonomy" id="2928153"/>
    <lineage>
        <taxon>Bacteria</taxon>
        <taxon>Bacillati</taxon>
        <taxon>Actinomycetota</taxon>
        <taxon>Actinomycetes</taxon>
        <taxon>Micrococcales</taxon>
        <taxon>Microbacteriaceae</taxon>
        <taxon>Cryobacterium</taxon>
    </lineage>
</organism>
<dbReference type="Gene3D" id="3.90.1200.10">
    <property type="match status" value="1"/>
</dbReference>
<comment type="similarity">
    <text evidence="1">Belongs to the class-III pyridoxal-phosphate-dependent aminotransferase family.</text>
</comment>
<sequence>MTNYNFFSTPSLPRPAVTEHDATAVARDLFHVTGQLTELGSQQDRNFLIDDGDTRWLLKFSNPEFSAQELEAQDAAAERVSLAGIDVPRSVPSHEGAAIRIVHVGDVDLHVRLLSFVEGDALTGRGALTVAEARSLGHTAGRLAASLEAFVHPGTERITQWNLRIATQVVQMYLPHVPDPGRRERVRVAAARAQAVLEPLSDKLRSQPIHGDITDDNVVTRHGSPLGVIDLGVIDFGDIADSWVVAELAVTCASILHHNPRTPLMILETIAAFVTHTPLTDDELAALWGLIVLRTCVLVVSGEQQVAVDDANHYASENRDHEWIAFEVAEGLDAQQMCALIRARVRLDRHSVIERPEGLLLPAASLSVLDFSVTNPELSDGIWLRPDSEAVLAAAVVRTSGTAVTRYGEYRLTRAKLHHTGETATLALGVEVVTAPGTVFSAPVDGVVRVEDDALVLEASGYEIWLVGLEPLAPGHVSAGQRIGAARAGTARSEAPVHVRVQLSRLAGIRPAFFATPAEAEIWQRVCPDPSPLLGIDLAAPEPLSADVLERRISTFAEVQEHYYTEPPEIERGWREHLIDVHAQCYLDLVNNVALTGHAHPRLVKAVSNQWSLLNTNSRFNYSALPRFTERLVALAPEGLDTVFLVNSGSEAVDLALRLAKTYTGNDAVLAFQEAYHGWTVGADAVSSSIGDNPRALETRPDWVHVIDAPHPFRGTHRGADSAARYLDDLEARLGVLDDAGTGLAAFIGEPVFGNAGGVLLPDGYLAGVFEKVRSRGGLTISDEVQVGYGRLGEYFWGVEQQGVTPDIITIAKGMGNGQPVGAVITRRDIAEKFAEEGSLFSSAGGSPVSCVVGLTVLDILRDEGLQENARTVGGDLKAKLLTLQGQHDIIGAVHGLGLYLGVELVRDLATLEPASAEASEICEELLREGCIVQPTGDYKNVLKIKPPLNITTESVDFFVEALDRVLSARSRR</sequence>
<dbReference type="AlphaFoldDB" id="A0AA41QV60"/>
<gene>
    <name evidence="4" type="ORF">MQH31_10985</name>
</gene>
<dbReference type="InterPro" id="IPR002575">
    <property type="entry name" value="Aminoglycoside_PTrfase"/>
</dbReference>
<evidence type="ECO:0000313" key="4">
    <source>
        <dbReference type="EMBL" id="MCI4658331.1"/>
    </source>
</evidence>
<dbReference type="PANTHER" id="PTHR45688:SF13">
    <property type="entry name" value="ALANINE--GLYOXYLATE AMINOTRANSFERASE 2-LIKE"/>
    <property type="match status" value="1"/>
</dbReference>
<dbReference type="PANTHER" id="PTHR45688">
    <property type="match status" value="1"/>
</dbReference>
<dbReference type="InterPro" id="IPR005814">
    <property type="entry name" value="Aminotrans_3"/>
</dbReference>
<dbReference type="GO" id="GO:0008483">
    <property type="term" value="F:transaminase activity"/>
    <property type="evidence" value="ECO:0007669"/>
    <property type="project" value="UniProtKB-KW"/>
</dbReference>
<dbReference type="InterPro" id="IPR015421">
    <property type="entry name" value="PyrdxlP-dep_Trfase_major"/>
</dbReference>
<dbReference type="NCBIfam" id="NF004800">
    <property type="entry name" value="PRK06149.1"/>
    <property type="match status" value="1"/>
</dbReference>